<accession>A0A1C9EG75</accession>
<reference evidence="1" key="1">
    <citation type="submission" date="2016-07" db="EMBL/GenBank/DDBJ databases">
        <authorList>
            <person name="Vestergaard G."/>
            <person name="Garrett R.A."/>
        </authorList>
    </citation>
    <scope>NUCLEOTIDE SEQUENCE [LARGE SCALE GENOMIC DNA]</scope>
    <source>
        <strain evidence="1">ATV.v1</strain>
    </source>
</reference>
<name>A0A1C9EG75_ATV</name>
<dbReference type="EMBL" id="KX607102">
    <property type="protein sequence ID" value="AON96501.1"/>
    <property type="molecule type" value="Genomic_DNA"/>
</dbReference>
<evidence type="ECO:0000313" key="1">
    <source>
        <dbReference type="EMBL" id="AON96501.1"/>
    </source>
</evidence>
<dbReference type="Proteomes" id="UP000225139">
    <property type="component" value="Segment"/>
</dbReference>
<organism evidence="1">
    <name type="scientific">Acidianus two-tailed phage variant 1</name>
    <dbReference type="NCBI Taxonomy" id="1898550"/>
    <lineage>
        <taxon>Viruses</taxon>
        <taxon>Viruses incertae sedis</taxon>
        <taxon>Bicaudaviridae</taxon>
        <taxon>Bicaudavirus</taxon>
        <taxon>Acidianus two-tailed virus</taxon>
    </lineage>
</organism>
<protein>
    <submittedName>
        <fullName evidence="1">Uncharacterized protein</fullName>
    </submittedName>
</protein>
<sequence>MNFEGFFTKEEMEKIKEEHDRDWRVGATYFKFNDDRITIFVFGYVPGDEFEYNMDLVISQIENVQFPVFCFTFYEKFSGEVMHLPVTKFCLNSLANNNEITFVFCDRIEEVKEKEAICTKERVLHMKNLVKEKAKQMLASFKEFDQNFVFREYIRTIKNPPPSCNPD</sequence>
<dbReference type="SMR" id="A0A1C9EG75"/>
<proteinExistence type="predicted"/>